<dbReference type="SUPFAM" id="SSF56436">
    <property type="entry name" value="C-type lectin-like"/>
    <property type="match status" value="1"/>
</dbReference>
<organism evidence="2 3">
    <name type="scientific">Robiginitalea aurantiaca</name>
    <dbReference type="NCBI Taxonomy" id="3056915"/>
    <lineage>
        <taxon>Bacteria</taxon>
        <taxon>Pseudomonadati</taxon>
        <taxon>Bacteroidota</taxon>
        <taxon>Flavobacteriia</taxon>
        <taxon>Flavobacteriales</taxon>
        <taxon>Flavobacteriaceae</taxon>
        <taxon>Robiginitalea</taxon>
    </lineage>
</organism>
<dbReference type="InterPro" id="IPR016187">
    <property type="entry name" value="CTDL_fold"/>
</dbReference>
<dbReference type="EMBL" id="JAUDUY010000003">
    <property type="protein sequence ID" value="MDM9631555.1"/>
    <property type="molecule type" value="Genomic_DNA"/>
</dbReference>
<comment type="caution">
    <text evidence="2">The sequence shown here is derived from an EMBL/GenBank/DDBJ whole genome shotgun (WGS) entry which is preliminary data.</text>
</comment>
<dbReference type="Pfam" id="PF03781">
    <property type="entry name" value="FGE-sulfatase"/>
    <property type="match status" value="1"/>
</dbReference>
<dbReference type="InterPro" id="IPR005532">
    <property type="entry name" value="SUMF_dom"/>
</dbReference>
<dbReference type="PANTHER" id="PTHR23150">
    <property type="entry name" value="SULFATASE MODIFYING FACTOR 1, 2"/>
    <property type="match status" value="1"/>
</dbReference>
<proteinExistence type="predicted"/>
<dbReference type="Gene3D" id="3.90.1580.10">
    <property type="entry name" value="paralog of FGE (formylglycine-generating enzyme)"/>
    <property type="match status" value="1"/>
</dbReference>
<name>A0ABT7WF60_9FLAO</name>
<reference evidence="2" key="1">
    <citation type="submission" date="2023-06" db="EMBL/GenBank/DDBJ databases">
        <title>Robiginitalea aurantiacus sp. nov. and Algoriphagus sediminis sp. nov., isolated from coastal sediment.</title>
        <authorList>
            <person name="Zhou Z.Y."/>
            <person name="An J."/>
            <person name="Jia Y.W."/>
            <person name="Du Z.J."/>
        </authorList>
    </citation>
    <scope>NUCLEOTIDE SEQUENCE</scope>
    <source>
        <strain evidence="2">M39</strain>
    </source>
</reference>
<dbReference type="Proteomes" id="UP001174839">
    <property type="component" value="Unassembled WGS sequence"/>
</dbReference>
<dbReference type="RefSeq" id="WP_289724908.1">
    <property type="nucleotide sequence ID" value="NZ_JAUDUY010000003.1"/>
</dbReference>
<dbReference type="PANTHER" id="PTHR23150:SF19">
    <property type="entry name" value="FORMYLGLYCINE-GENERATING ENZYME"/>
    <property type="match status" value="1"/>
</dbReference>
<sequence length="355" mass="39810">MERYAYSLILPLILCGVLSCKDTRESKESLEPSGSMAANLTEAPEGMVYIPAGSFMMGGKTEQAEPDEFPRRKIGVSDFFMDATEVTNDEFKAFVDATGYLTTAERELDWEEMKEQLPPGTPKPVDSILQPGSLVFQPTDGPVDLRDLSQWWEWKIGANWRHPEGPGSDIADRMDHPVVHISFRDAEAYAKWAGKRLPTEAEWEWAAMGGLEDAVYPWGNTPAERASELANFWQGIFPYRNEPMDGYVRTAPVKTYPQNGYGLYDMAGNVWEWCQDKYRADAYAQELSGTEAFDPKGPLESYDPGDPLAEKYVVRGGSYLCSDSYCSGYRVARRMRTTADTGMGHLGFRCVKDAN</sequence>
<evidence type="ECO:0000313" key="3">
    <source>
        <dbReference type="Proteomes" id="UP001174839"/>
    </source>
</evidence>
<accession>A0ABT7WF60</accession>
<dbReference type="InterPro" id="IPR051043">
    <property type="entry name" value="Sulfatase_Mod_Factor_Kinase"/>
</dbReference>
<protein>
    <submittedName>
        <fullName evidence="2">Formylglycine-generating enzyme family protein</fullName>
    </submittedName>
</protein>
<keyword evidence="3" id="KW-1185">Reference proteome</keyword>
<feature type="domain" description="Sulfatase-modifying factor enzyme-like" evidence="1">
    <location>
        <begin position="45"/>
        <end position="352"/>
    </location>
</feature>
<gene>
    <name evidence="2" type="ORF">QU605_08740</name>
</gene>
<dbReference type="InterPro" id="IPR042095">
    <property type="entry name" value="SUMF_sf"/>
</dbReference>
<dbReference type="PROSITE" id="PS51257">
    <property type="entry name" value="PROKAR_LIPOPROTEIN"/>
    <property type="match status" value="1"/>
</dbReference>
<evidence type="ECO:0000313" key="2">
    <source>
        <dbReference type="EMBL" id="MDM9631555.1"/>
    </source>
</evidence>
<evidence type="ECO:0000259" key="1">
    <source>
        <dbReference type="Pfam" id="PF03781"/>
    </source>
</evidence>